<dbReference type="RefSeq" id="YP_007001685.1">
    <property type="nucleotide sequence ID" value="NC_019443.1"/>
</dbReference>
<dbReference type="GeneID" id="14005458"/>
<accession>H8ZNH3</accession>
<dbReference type="OrthoDB" id="14829at10239"/>
<keyword evidence="2" id="KW-1185">Reference proteome</keyword>
<evidence type="ECO:0000313" key="2">
    <source>
        <dbReference type="Proteomes" id="UP000007597"/>
    </source>
</evidence>
<protein>
    <submittedName>
        <fullName evidence="1">Virion structural protein</fullName>
    </submittedName>
</protein>
<dbReference type="Proteomes" id="UP000007597">
    <property type="component" value="Segment"/>
</dbReference>
<name>H8ZNH3_9CAUD</name>
<dbReference type="KEGG" id="vg:14005458"/>
<sequence>MAIYGILDAKAMGTNVGVTNADATVTTSGDFTDASDNLVEVGDVLELGGVAYIVKQRTSATALELHTTYAGSTATITAANAVRRTPPRAVAEFVIKGGDTNSYELVFVDTTEAALAENKSRGITGPGWWQYRTFTDHNGNTRHKSECLAVIHSAAGASGDDTDETVVAEGACADTMSSQPANSTSSSGAGTFAVSTSTTGTPGTLTYKWQRQTANATTRWVDIVGGAGGLDTGITYADFTTATLAYSALGGDTLDGYKYRVKINSAGGTEEKISNGAATLTFSS</sequence>
<proteinExistence type="predicted"/>
<reference evidence="1 2" key="1">
    <citation type="submission" date="2011-07" db="EMBL/GenBank/DDBJ databases">
        <title>Viral Tagging: a high-throughput approach to explore virus-host interactions.</title>
        <authorList>
            <person name="Deng L."/>
            <person name="Sullivan M.B."/>
            <person name="Poulos B."/>
            <person name="Ignacio Espinoza J.C."/>
        </authorList>
    </citation>
    <scope>NUCLEOTIDE SEQUENCE [LARGE SCALE GENOMIC DNA]</scope>
</reference>
<dbReference type="EMBL" id="JN371769">
    <property type="protein sequence ID" value="AFD03034.1"/>
    <property type="molecule type" value="Genomic_DNA"/>
</dbReference>
<organism evidence="1 2">
    <name type="scientific">Synechococcus phage metaG-MbCM1</name>
    <dbReference type="NCBI Taxonomy" id="1079999"/>
    <lineage>
        <taxon>Viruses</taxon>
        <taxon>Duplodnaviria</taxon>
        <taxon>Heunggongvirae</taxon>
        <taxon>Uroviricota</taxon>
        <taxon>Caudoviricetes</taxon>
        <taxon>Pantevenvirales</taxon>
        <taxon>Kyanoviridae</taxon>
        <taxon>Galenevirus</taxon>
        <taxon>Galenevirus mbcm1</taxon>
    </lineage>
</organism>
<evidence type="ECO:0000313" key="1">
    <source>
        <dbReference type="EMBL" id="AFD03034.1"/>
    </source>
</evidence>